<organism evidence="2 3">
    <name type="scientific">Gemmata obscuriglobus</name>
    <dbReference type="NCBI Taxonomy" id="114"/>
    <lineage>
        <taxon>Bacteria</taxon>
        <taxon>Pseudomonadati</taxon>
        <taxon>Planctomycetota</taxon>
        <taxon>Planctomycetia</taxon>
        <taxon>Gemmatales</taxon>
        <taxon>Gemmataceae</taxon>
        <taxon>Gemmata</taxon>
    </lineage>
</organism>
<protein>
    <submittedName>
        <fullName evidence="2">DUF4288 domain-containing protein</fullName>
    </submittedName>
</protein>
<evidence type="ECO:0000313" key="3">
    <source>
        <dbReference type="Proteomes" id="UP000245802"/>
    </source>
</evidence>
<dbReference type="AlphaFoldDB" id="A0A2Z3GYX3"/>
<evidence type="ECO:0000256" key="1">
    <source>
        <dbReference type="SAM" id="MobiDB-lite"/>
    </source>
</evidence>
<dbReference type="RefSeq" id="WP_010041273.1">
    <property type="nucleotide sequence ID" value="NZ_CP025958.1"/>
</dbReference>
<dbReference type="InterPro" id="IPR025630">
    <property type="entry name" value="DUF4288"/>
</dbReference>
<gene>
    <name evidence="2" type="ORF">C1280_02880</name>
</gene>
<feature type="region of interest" description="Disordered" evidence="1">
    <location>
        <begin position="139"/>
        <end position="163"/>
    </location>
</feature>
<dbReference type="KEGG" id="gog:C1280_02880"/>
<reference evidence="2 3" key="1">
    <citation type="submission" date="2018-01" db="EMBL/GenBank/DDBJ databases">
        <title>G. obscuriglobus.</title>
        <authorList>
            <person name="Franke J."/>
            <person name="Blomberg W."/>
            <person name="Selmecki A."/>
        </authorList>
    </citation>
    <scope>NUCLEOTIDE SEQUENCE [LARGE SCALE GENOMIC DNA]</scope>
    <source>
        <strain evidence="2 3">DSM 5831</strain>
    </source>
</reference>
<dbReference type="OrthoDB" id="160046at2"/>
<name>A0A2Z3GYX3_9BACT</name>
<dbReference type="EMBL" id="CP025958">
    <property type="protein sequence ID" value="AWM36055.1"/>
    <property type="molecule type" value="Genomic_DNA"/>
</dbReference>
<dbReference type="Proteomes" id="UP000245802">
    <property type="component" value="Chromosome"/>
</dbReference>
<accession>A0A2Z3GYX3</accession>
<evidence type="ECO:0000313" key="2">
    <source>
        <dbReference type="EMBL" id="AWM36055.1"/>
    </source>
</evidence>
<dbReference type="Pfam" id="PF14119">
    <property type="entry name" value="DUF4288"/>
    <property type="match status" value="1"/>
</dbReference>
<proteinExistence type="predicted"/>
<keyword evidence="3" id="KW-1185">Reference proteome</keyword>
<sequence length="163" mass="17768">MGFIPRGARWYLADVVLEHRIDGDAENLVHVNTHLIEAGTPDVAYDKAVALGLQQEREYENSDGGRVRVLFRGLRELNVIHEPLEDGAEIMYTEDVGVPEERLRAWSRPREQLGVFRPIEPRAGGPNCLPGVFKPLVEGAEPPDVPGAAVTQAEPGAAPDTAG</sequence>